<keyword evidence="3" id="KW-1185">Reference proteome</keyword>
<evidence type="ECO:0000313" key="3">
    <source>
        <dbReference type="Proteomes" id="UP001064489"/>
    </source>
</evidence>
<dbReference type="EMBL" id="JAJSOW010000100">
    <property type="protein sequence ID" value="KAI9187380.1"/>
    <property type="molecule type" value="Genomic_DNA"/>
</dbReference>
<reference evidence="2" key="2">
    <citation type="submission" date="2023-02" db="EMBL/GenBank/DDBJ databases">
        <authorList>
            <person name="Swenson N.G."/>
            <person name="Wegrzyn J.L."/>
            <person name="Mcevoy S.L."/>
        </authorList>
    </citation>
    <scope>NUCLEOTIDE SEQUENCE</scope>
    <source>
        <strain evidence="2">91603</strain>
        <tissue evidence="2">Leaf</tissue>
    </source>
</reference>
<name>A0AAD5NXY1_ACENE</name>
<feature type="region of interest" description="Disordered" evidence="1">
    <location>
        <begin position="164"/>
        <end position="195"/>
    </location>
</feature>
<evidence type="ECO:0000256" key="1">
    <source>
        <dbReference type="SAM" id="MobiDB-lite"/>
    </source>
</evidence>
<dbReference type="AlphaFoldDB" id="A0AAD5NXY1"/>
<accession>A0AAD5NXY1</accession>
<sequence>MPPVAVGNTTSPPGPSGEKHCFQAFLRNLMDHGSGLLEVSPMVRKGSDMWRIPELVSVLASGEGVTSDSEVTKEALVEATITAEQKIDGDRVESEDNVISSSDNSKTREEMIRATVVVENRRDSDLMVADSEKDLVLASRSTIICSDNSESREEMVNLVVADSEEDLRPNGGGNGPSQIIRQSSRIKSKGSNCTI</sequence>
<organism evidence="2 3">
    <name type="scientific">Acer negundo</name>
    <name type="common">Box elder</name>
    <dbReference type="NCBI Taxonomy" id="4023"/>
    <lineage>
        <taxon>Eukaryota</taxon>
        <taxon>Viridiplantae</taxon>
        <taxon>Streptophyta</taxon>
        <taxon>Embryophyta</taxon>
        <taxon>Tracheophyta</taxon>
        <taxon>Spermatophyta</taxon>
        <taxon>Magnoliopsida</taxon>
        <taxon>eudicotyledons</taxon>
        <taxon>Gunneridae</taxon>
        <taxon>Pentapetalae</taxon>
        <taxon>rosids</taxon>
        <taxon>malvids</taxon>
        <taxon>Sapindales</taxon>
        <taxon>Sapindaceae</taxon>
        <taxon>Hippocastanoideae</taxon>
        <taxon>Acereae</taxon>
        <taxon>Acer</taxon>
    </lineage>
</organism>
<dbReference type="Proteomes" id="UP001064489">
    <property type="component" value="Chromosome 3"/>
</dbReference>
<reference evidence="2" key="1">
    <citation type="journal article" date="2022" name="Plant J.">
        <title>Strategies of tolerance reflected in two North American maple genomes.</title>
        <authorList>
            <person name="McEvoy S.L."/>
            <person name="Sezen U.U."/>
            <person name="Trouern-Trend A."/>
            <person name="McMahon S.M."/>
            <person name="Schaberg P.G."/>
            <person name="Yang J."/>
            <person name="Wegrzyn J.L."/>
            <person name="Swenson N.G."/>
        </authorList>
    </citation>
    <scope>NUCLEOTIDE SEQUENCE</scope>
    <source>
        <strain evidence="2">91603</strain>
    </source>
</reference>
<gene>
    <name evidence="2" type="ORF">LWI28_027458</name>
</gene>
<comment type="caution">
    <text evidence="2">The sequence shown here is derived from an EMBL/GenBank/DDBJ whole genome shotgun (WGS) entry which is preliminary data.</text>
</comment>
<evidence type="ECO:0000313" key="2">
    <source>
        <dbReference type="EMBL" id="KAI9187380.1"/>
    </source>
</evidence>
<protein>
    <submittedName>
        <fullName evidence="2">Uncharacterized protein</fullName>
    </submittedName>
</protein>
<proteinExistence type="predicted"/>